<reference evidence="3 4" key="1">
    <citation type="submission" date="2019-04" db="EMBL/GenBank/DDBJ databases">
        <title>Genome of a novel bacterium Candidatus Jettenia ecosi reconstructed from metagenome of an anammox bioreactor.</title>
        <authorList>
            <person name="Mardanov A.V."/>
            <person name="Beletsky A.V."/>
            <person name="Ravin N.V."/>
            <person name="Botchkova E.A."/>
            <person name="Litti Y.V."/>
            <person name="Nozhevnikova A.N."/>
        </authorList>
    </citation>
    <scope>NUCLEOTIDE SEQUENCE [LARGE SCALE GENOMIC DNA]</scope>
    <source>
        <strain evidence="3">J2</strain>
    </source>
</reference>
<accession>A0A533Q6Y1</accession>
<proteinExistence type="predicted"/>
<dbReference type="InterPro" id="IPR029061">
    <property type="entry name" value="THDP-binding"/>
</dbReference>
<keyword evidence="3" id="KW-0670">Pyruvate</keyword>
<dbReference type="SUPFAM" id="SSF52518">
    <property type="entry name" value="Thiamin diphosphate-binding fold (THDP-binding)"/>
    <property type="match status" value="1"/>
</dbReference>
<dbReference type="AlphaFoldDB" id="A0A533Q6Y1"/>
<dbReference type="Proteomes" id="UP000319783">
    <property type="component" value="Unassembled WGS sequence"/>
</dbReference>
<dbReference type="GO" id="GO:0030976">
    <property type="term" value="F:thiamine pyrophosphate binding"/>
    <property type="evidence" value="ECO:0007669"/>
    <property type="project" value="InterPro"/>
</dbReference>
<evidence type="ECO:0000256" key="1">
    <source>
        <dbReference type="ARBA" id="ARBA00023002"/>
    </source>
</evidence>
<dbReference type="InterPro" id="IPR011766">
    <property type="entry name" value="TPP_enzyme_TPP-bd"/>
</dbReference>
<dbReference type="PANTHER" id="PTHR42897">
    <property type="entry name" value="PYRUVATE SYNTHASE SUBUNIT PORB"/>
    <property type="match status" value="1"/>
</dbReference>
<comment type="caution">
    <text evidence="3">The sequence shown here is derived from an EMBL/GenBank/DDBJ whole genome shotgun (WGS) entry which is preliminary data.</text>
</comment>
<sequence length="305" mass="32653">MATTTLTAPTEHACGPLLAAGHTACTGCGEALAAKLVLGAAGSNIIVTSATGCLEVFTTRFPQSSWEVPFIHSLFENSAAVASGIEAALKALGRQNEAKVIAQGGDGGTADIGLQALSGMLERGHDILYVCYDNEAYMNTGVQRSGLTPFDCMTTTSPYGEYSWGNKHNKKDMPGIAAAHGIPYVATASVAFPKDIENKVKKALTITGPKYLQIHSPCPLGWRSNPQLTIKVAKLAVETGLYPIFEIENGKVTKVRKVKTPKTPVEEYLKIQGRFAHLFKSAEAKEEIQKIQEIADRNIEKYGLA</sequence>
<dbReference type="EMBL" id="SULG01000107">
    <property type="protein sequence ID" value="TLD40366.1"/>
    <property type="molecule type" value="Genomic_DNA"/>
</dbReference>
<feature type="domain" description="Thiamine pyrophosphate enzyme TPP-binding" evidence="2">
    <location>
        <begin position="51"/>
        <end position="213"/>
    </location>
</feature>
<dbReference type="GO" id="GO:0044281">
    <property type="term" value="P:small molecule metabolic process"/>
    <property type="evidence" value="ECO:0007669"/>
    <property type="project" value="UniProtKB-ARBA"/>
</dbReference>
<evidence type="ECO:0000313" key="3">
    <source>
        <dbReference type="EMBL" id="TLD40366.1"/>
    </source>
</evidence>
<dbReference type="InterPro" id="IPR051479">
    <property type="entry name" value="PorB-like"/>
</dbReference>
<dbReference type="GO" id="GO:0016491">
    <property type="term" value="F:oxidoreductase activity"/>
    <property type="evidence" value="ECO:0007669"/>
    <property type="project" value="UniProtKB-KW"/>
</dbReference>
<gene>
    <name evidence="3" type="ORF">JETT_3370</name>
</gene>
<name>A0A533Q6Y1_9BACT</name>
<evidence type="ECO:0000313" key="4">
    <source>
        <dbReference type="Proteomes" id="UP000319783"/>
    </source>
</evidence>
<dbReference type="PANTHER" id="PTHR42897:SF2">
    <property type="entry name" value="PYRUVATE SYNTHASE SUBUNIT PORB"/>
    <property type="match status" value="1"/>
</dbReference>
<evidence type="ECO:0000259" key="2">
    <source>
        <dbReference type="Pfam" id="PF02775"/>
    </source>
</evidence>
<organism evidence="3 4">
    <name type="scientific">Candidatus Jettenia ecosi</name>
    <dbReference type="NCBI Taxonomy" id="2494326"/>
    <lineage>
        <taxon>Bacteria</taxon>
        <taxon>Pseudomonadati</taxon>
        <taxon>Planctomycetota</taxon>
        <taxon>Candidatus Brocadiia</taxon>
        <taxon>Candidatus Brocadiales</taxon>
        <taxon>Candidatus Brocadiaceae</taxon>
        <taxon>Candidatus Jettenia</taxon>
    </lineage>
</organism>
<keyword evidence="1" id="KW-0560">Oxidoreductase</keyword>
<dbReference type="Pfam" id="PF02775">
    <property type="entry name" value="TPP_enzyme_C"/>
    <property type="match status" value="1"/>
</dbReference>
<dbReference type="Gene3D" id="3.40.50.970">
    <property type="match status" value="2"/>
</dbReference>
<dbReference type="CDD" id="cd03376">
    <property type="entry name" value="TPP_PFOR_porB_like"/>
    <property type="match status" value="1"/>
</dbReference>
<protein>
    <submittedName>
        <fullName evidence="3">Pyruvate:ferredoxin oxidoreductase, beta subunit</fullName>
    </submittedName>
</protein>